<protein>
    <submittedName>
        <fullName evidence="1">Uncharacterized protein</fullName>
    </submittedName>
</protein>
<sequence length="130" mass="14830">MQHLQEVSDFRYRYSEHIYGFCDFEVYASPDRDQVVVYLHDPEPRALGAAHLQPHKVVNAFYREVLFRHLTPASRLSWYYVACPEDCLPIHLEGLPGGYTDGHVDQMDQVASDLNVLMSVPTAATPVIHS</sequence>
<evidence type="ECO:0000313" key="2">
    <source>
        <dbReference type="Proteomes" id="UP000632222"/>
    </source>
</evidence>
<gene>
    <name evidence="1" type="ORF">GCM10008938_19870</name>
</gene>
<dbReference type="EMBL" id="BMOD01000006">
    <property type="protein sequence ID" value="GGJ33628.1"/>
    <property type="molecule type" value="Genomic_DNA"/>
</dbReference>
<name>A0ABQ2CYK4_9DEIO</name>
<keyword evidence="2" id="KW-1185">Reference proteome</keyword>
<comment type="caution">
    <text evidence="1">The sequence shown here is derived from an EMBL/GenBank/DDBJ whole genome shotgun (WGS) entry which is preliminary data.</text>
</comment>
<dbReference type="Proteomes" id="UP000632222">
    <property type="component" value="Unassembled WGS sequence"/>
</dbReference>
<accession>A0ABQ2CYK4</accession>
<proteinExistence type="predicted"/>
<reference evidence="2" key="1">
    <citation type="journal article" date="2019" name="Int. J. Syst. Evol. Microbiol.">
        <title>The Global Catalogue of Microorganisms (GCM) 10K type strain sequencing project: providing services to taxonomists for standard genome sequencing and annotation.</title>
        <authorList>
            <consortium name="The Broad Institute Genomics Platform"/>
            <consortium name="The Broad Institute Genome Sequencing Center for Infectious Disease"/>
            <person name="Wu L."/>
            <person name="Ma J."/>
        </authorList>
    </citation>
    <scope>NUCLEOTIDE SEQUENCE [LARGE SCALE GENOMIC DNA]</scope>
    <source>
        <strain evidence="2">JCM 14370</strain>
    </source>
</reference>
<organism evidence="1 2">
    <name type="scientific">Deinococcus roseus</name>
    <dbReference type="NCBI Taxonomy" id="392414"/>
    <lineage>
        <taxon>Bacteria</taxon>
        <taxon>Thermotogati</taxon>
        <taxon>Deinococcota</taxon>
        <taxon>Deinococci</taxon>
        <taxon>Deinococcales</taxon>
        <taxon>Deinococcaceae</taxon>
        <taxon>Deinococcus</taxon>
    </lineage>
</organism>
<dbReference type="RefSeq" id="WP_189002541.1">
    <property type="nucleotide sequence ID" value="NZ_BMOD01000006.1"/>
</dbReference>
<evidence type="ECO:0000313" key="1">
    <source>
        <dbReference type="EMBL" id="GGJ33628.1"/>
    </source>
</evidence>